<reference evidence="3 5" key="2">
    <citation type="submission" date="2016-11" db="EMBL/GenBank/DDBJ databases">
        <authorList>
            <person name="Jaros S."/>
            <person name="Januszkiewicz K."/>
            <person name="Wedrychowicz H."/>
        </authorList>
    </citation>
    <scope>NUCLEOTIDE SEQUENCE [LARGE SCALE GENOMIC DNA]</scope>
    <source>
        <strain evidence="3 5">DSM 17137</strain>
    </source>
</reference>
<name>A0A0F5LE02_9HYPH</name>
<feature type="chain" id="PRO_5015038214" evidence="1">
    <location>
        <begin position="22"/>
        <end position="395"/>
    </location>
</feature>
<gene>
    <name evidence="3" type="ORF">SAMN02745223_03830</name>
    <name evidence="2" type="ORF">VW29_17110</name>
</gene>
<dbReference type="NCBIfam" id="NF038015">
    <property type="entry name" value="AztD"/>
    <property type="match status" value="1"/>
</dbReference>
<evidence type="ECO:0000256" key="1">
    <source>
        <dbReference type="SAM" id="SignalP"/>
    </source>
</evidence>
<keyword evidence="4" id="KW-1185">Reference proteome</keyword>
<keyword evidence="1" id="KW-0732">Signal</keyword>
<proteinExistence type="predicted"/>
<feature type="signal peptide" evidence="1">
    <location>
        <begin position="1"/>
        <end position="21"/>
    </location>
</feature>
<reference evidence="2 4" key="1">
    <citation type="submission" date="2015-03" db="EMBL/GenBank/DDBJ databases">
        <authorList>
            <person name="Hassan Y.I."/>
            <person name="Lepp D."/>
            <person name="Zhou T."/>
        </authorList>
    </citation>
    <scope>NUCLEOTIDE SEQUENCE [LARGE SCALE GENOMIC DNA]</scope>
    <source>
        <strain evidence="2 4">DSM 17137</strain>
    </source>
</reference>
<organism evidence="2 4">
    <name type="scientific">Devosia limi DSM 17137</name>
    <dbReference type="NCBI Taxonomy" id="1121477"/>
    <lineage>
        <taxon>Bacteria</taxon>
        <taxon>Pseudomonadati</taxon>
        <taxon>Pseudomonadota</taxon>
        <taxon>Alphaproteobacteria</taxon>
        <taxon>Hyphomicrobiales</taxon>
        <taxon>Devosiaceae</taxon>
        <taxon>Devosia</taxon>
    </lineage>
</organism>
<protein>
    <submittedName>
        <fullName evidence="2">Uncharacterized protein</fullName>
    </submittedName>
</protein>
<evidence type="ECO:0000313" key="5">
    <source>
        <dbReference type="Proteomes" id="UP000184533"/>
    </source>
</evidence>
<dbReference type="EMBL" id="FQVC01000017">
    <property type="protein sequence ID" value="SHF90261.1"/>
    <property type="molecule type" value="Genomic_DNA"/>
</dbReference>
<dbReference type="EMBL" id="LAJF01000105">
    <property type="protein sequence ID" value="KKB80568.1"/>
    <property type="molecule type" value="Genomic_DNA"/>
</dbReference>
<dbReference type="InterPro" id="IPR011044">
    <property type="entry name" value="Quino_amine_DH_bsu"/>
</dbReference>
<accession>A0A0F5LE02</accession>
<evidence type="ECO:0000313" key="3">
    <source>
        <dbReference type="EMBL" id="SHF90261.1"/>
    </source>
</evidence>
<dbReference type="SUPFAM" id="SSF50969">
    <property type="entry name" value="YVTN repeat-like/Quinoprotein amine dehydrogenase"/>
    <property type="match status" value="1"/>
</dbReference>
<dbReference type="Proteomes" id="UP000033608">
    <property type="component" value="Unassembled WGS sequence"/>
</dbReference>
<dbReference type="Proteomes" id="UP000184533">
    <property type="component" value="Unassembled WGS sequence"/>
</dbReference>
<dbReference type="PATRIC" id="fig|1121477.3.peg.170"/>
<dbReference type="InterPro" id="IPR047697">
    <property type="entry name" value="AztD-like"/>
</dbReference>
<dbReference type="AlphaFoldDB" id="A0A0F5LE02"/>
<dbReference type="OrthoDB" id="9810636at2"/>
<dbReference type="RefSeq" id="WP_046136498.1">
    <property type="nucleotide sequence ID" value="NZ_FQVC01000017.1"/>
</dbReference>
<sequence length="395" mass="41260">MSRRLLPLLATTALMSTPVFADELTAWRLFVADHAAPQVTALDLASGDTLATFPLASPGVLYKTHSGEAVYVVQGAGNQVSAIASGIAIDDHGDHGDIAVSAPKLIDATVPGTKPVHFVEHNGKIALFFDGEGKTRLLSEHAWIDDANAATTEFDSGAPHHGVAVPWGDYTIVSVPNPEDPTKLPIGVKVLDAAGAPVGDLHACADLHGEASSGNVLAIACAEGLLIVTGSGEPQIDLLPYTGLPEGKSTTLIGGTGFQYFLGNYGADKLVIIDPAEAAPFRLVELPTRRVHFVTDPQRPKFAYIFTEDGKLNQLNIISGELSKSVSVTEPYSMDGEWSLPRPRIAVAGDVVAVTDPNASTIHLIDIATFTQSGELPLAGAPYNIVAIGGSGSTH</sequence>
<dbReference type="STRING" id="1121477.SAMN02745223_03830"/>
<evidence type="ECO:0000313" key="2">
    <source>
        <dbReference type="EMBL" id="KKB80568.1"/>
    </source>
</evidence>
<evidence type="ECO:0000313" key="4">
    <source>
        <dbReference type="Proteomes" id="UP000033608"/>
    </source>
</evidence>